<accession>A0A1I7N5M7</accession>
<keyword evidence="4" id="KW-1185">Reference proteome</keyword>
<dbReference type="EMBL" id="FPCH01000001">
    <property type="protein sequence ID" value="SFV29958.1"/>
    <property type="molecule type" value="Genomic_DNA"/>
</dbReference>
<name>A0A1I7N5M7_9HYPH</name>
<proteinExistence type="predicted"/>
<dbReference type="Proteomes" id="UP000199423">
    <property type="component" value="Unassembled WGS sequence"/>
</dbReference>
<dbReference type="Pfam" id="PF24793">
    <property type="entry name" value="GINT1_N"/>
    <property type="match status" value="1"/>
</dbReference>
<organism evidence="3 4">
    <name type="scientific">Hyphomicrobium facile</name>
    <dbReference type="NCBI Taxonomy" id="51670"/>
    <lineage>
        <taxon>Bacteria</taxon>
        <taxon>Pseudomonadati</taxon>
        <taxon>Pseudomonadota</taxon>
        <taxon>Alphaproteobacteria</taxon>
        <taxon>Hyphomicrobiales</taxon>
        <taxon>Hyphomicrobiaceae</taxon>
        <taxon>Hyphomicrobium</taxon>
    </lineage>
</organism>
<protein>
    <recommendedName>
        <fullName evidence="2">Glucosamine inositolphosphorylceramide transferase 1 N-terminal domain-containing protein</fullName>
    </recommendedName>
</protein>
<dbReference type="InterPro" id="IPR056442">
    <property type="entry name" value="GINT1_N"/>
</dbReference>
<evidence type="ECO:0000313" key="3">
    <source>
        <dbReference type="EMBL" id="SFV29958.1"/>
    </source>
</evidence>
<evidence type="ECO:0000313" key="4">
    <source>
        <dbReference type="Proteomes" id="UP000199423"/>
    </source>
</evidence>
<evidence type="ECO:0000256" key="1">
    <source>
        <dbReference type="SAM" id="MobiDB-lite"/>
    </source>
</evidence>
<feature type="domain" description="Glucosamine inositolphosphorylceramide transferase 1 N-terminal" evidence="2">
    <location>
        <begin position="256"/>
        <end position="461"/>
    </location>
</feature>
<reference evidence="4" key="1">
    <citation type="submission" date="2016-10" db="EMBL/GenBank/DDBJ databases">
        <authorList>
            <person name="Varghese N."/>
            <person name="Submissions S."/>
        </authorList>
    </citation>
    <scope>NUCLEOTIDE SEQUENCE [LARGE SCALE GENOMIC DNA]</scope>
    <source>
        <strain evidence="4">DSM 1565</strain>
    </source>
</reference>
<dbReference type="AlphaFoldDB" id="A0A1I7N5M7"/>
<feature type="region of interest" description="Disordered" evidence="1">
    <location>
        <begin position="506"/>
        <end position="527"/>
    </location>
</feature>
<dbReference type="STRING" id="51670.SAMN04488557_1375"/>
<evidence type="ECO:0000259" key="2">
    <source>
        <dbReference type="Pfam" id="PF24793"/>
    </source>
</evidence>
<dbReference type="InterPro" id="IPR023296">
    <property type="entry name" value="Glyco_hydro_beta-prop_sf"/>
</dbReference>
<dbReference type="Gene3D" id="2.115.10.20">
    <property type="entry name" value="Glycosyl hydrolase domain, family 43"/>
    <property type="match status" value="1"/>
</dbReference>
<sequence>MRICVVIGRSCAREWHNLLARRLVHDRHEVAIFISEVGTPLPSLIVTTLAFERLVYGIASKSLLTAILVDKSFDGIRRTDDVNESFDVVLRLDGDASAAPIGARSFHPLFNVHQSEVGAVHAILDGQDVMIGVGSSSESTHANEYAIETELPTIIGKTLNNACARMIDLLAWHSTLNPTLPTGSKSVGLCRRSNSPVLLRHAAATLTKRLLRRLDMLARGGDRWMIGWRHAANQPLEIDGGGASLTYRRVPDDGQRFLADPFPVVDGGRSWLFCEEYPYATGRGIISVIDLDDPAGVARPIIEESHHLSYPMVFADDGRWWMIPESGASNRIVLYRCEAFPFKWTYEATLIDVAASDPTLYRDETGYWLIFTSCEGAGSPSDRLCLYHAPTLYGPWRPCGQQPLAIDARTSRPAGHILNVGGALYRPAQDCSRLYGSGIVWCQFSLPLARPFEQVEIATLSPRDARSFRGAHTYNRSGSIEAIDVYGAPSDDAIDLAFLPVAKGKSNSLSGQAPALRTSQEAANVSV</sequence>
<dbReference type="RefSeq" id="WP_177228064.1">
    <property type="nucleotide sequence ID" value="NZ_FPCH01000001.1"/>
</dbReference>
<gene>
    <name evidence="3" type="ORF">SAMN04488557_1375</name>
</gene>
<dbReference type="SUPFAM" id="SSF75005">
    <property type="entry name" value="Arabinanase/levansucrase/invertase"/>
    <property type="match status" value="1"/>
</dbReference>